<proteinExistence type="predicted"/>
<evidence type="ECO:0000313" key="2">
    <source>
        <dbReference type="EMBL" id="KAG0592953.1"/>
    </source>
</evidence>
<gene>
    <name evidence="2" type="ORF">KC19_1G292900</name>
</gene>
<feature type="region of interest" description="Disordered" evidence="1">
    <location>
        <begin position="252"/>
        <end position="275"/>
    </location>
</feature>
<evidence type="ECO:0000313" key="3">
    <source>
        <dbReference type="Proteomes" id="UP000822688"/>
    </source>
</evidence>
<feature type="region of interest" description="Disordered" evidence="1">
    <location>
        <begin position="555"/>
        <end position="600"/>
    </location>
</feature>
<dbReference type="PROSITE" id="PS50330">
    <property type="entry name" value="UIM"/>
    <property type="match status" value="1"/>
</dbReference>
<dbReference type="InterPro" id="IPR039301">
    <property type="entry name" value="Sip5/DA2"/>
</dbReference>
<dbReference type="EMBL" id="CM026421">
    <property type="protein sequence ID" value="KAG0592953.1"/>
    <property type="molecule type" value="Genomic_DNA"/>
</dbReference>
<comment type="caution">
    <text evidence="2">The sequence shown here is derived from an EMBL/GenBank/DDBJ whole genome shotgun (WGS) entry which is preliminary data.</text>
</comment>
<name>A0A8T0JD53_CERPU</name>
<reference evidence="2" key="1">
    <citation type="submission" date="2020-06" db="EMBL/GenBank/DDBJ databases">
        <title>WGS assembly of Ceratodon purpureus strain R40.</title>
        <authorList>
            <person name="Carey S.B."/>
            <person name="Jenkins J."/>
            <person name="Shu S."/>
            <person name="Lovell J.T."/>
            <person name="Sreedasyam A."/>
            <person name="Maumus F."/>
            <person name="Tiley G.P."/>
            <person name="Fernandez-Pozo N."/>
            <person name="Barry K."/>
            <person name="Chen C."/>
            <person name="Wang M."/>
            <person name="Lipzen A."/>
            <person name="Daum C."/>
            <person name="Saski C.A."/>
            <person name="Payton A.C."/>
            <person name="Mcbreen J.C."/>
            <person name="Conrad R.E."/>
            <person name="Kollar L.M."/>
            <person name="Olsson S."/>
            <person name="Huttunen S."/>
            <person name="Landis J.B."/>
            <person name="Wickett N.J."/>
            <person name="Johnson M.G."/>
            <person name="Rensing S.A."/>
            <person name="Grimwood J."/>
            <person name="Schmutz J."/>
            <person name="Mcdaniel S.F."/>
        </authorList>
    </citation>
    <scope>NUCLEOTIDE SEQUENCE</scope>
    <source>
        <strain evidence="2">R40</strain>
    </source>
</reference>
<sequence>MGNKITRRRPVIDERYTRPQGLYPHRDVDQRKLRRLILESKLAPCFPGAEEPATDLEECPICFLHYPSLNRSKCCTKGICTECFLQMKSPHVARPTQCPFCKTPNYAVEYRGAKTLEEKGMEQAEEQKVIEAKIRMRQQELQDDDEREQRRQEDIRAGRIAVQPPRAQAITNHQIANAPVDEIDGLNWRSGWGSADRQSQALTSSAPLERTASAIDPYSLWVDESYRRPGGFEAAAPSQQIAASVVSNPVPPTHQQPTETGFPIPQAPPGAIRGRHNREDEFDLDLEDIMVMEAIWLSIQEQGAHHRFADGEATRSLPNRPSGQLTEISLGSDSDGDTAILPPPPPPAPQVESWDQHSGRQGTTAGGLAGAIAALAERQAVGAPAPASQATSVNPLPPYTVENRSVGHVSDVDVDASESAGSDDPVSLSTGRRQSSVEGRQRGEGAPAELVVSVSGREDDAENSSGASEKLANWVSSTQKEYKGSSTWLGDQSSEQVEVGTSFSSSVPSASELPWEAPEDARNGESSGGANNDKVLVPDSFEEQMMLAMALSLADAQARGRAGRSGPLPRSTAHVADIQARMPQGNSRSGPLPRPTYIGH</sequence>
<dbReference type="AlphaFoldDB" id="A0A8T0JD53"/>
<keyword evidence="3" id="KW-1185">Reference proteome</keyword>
<accession>A0A8T0JD53</accession>
<feature type="compositionally biased region" description="Polar residues" evidence="1">
    <location>
        <begin position="474"/>
        <end position="509"/>
    </location>
</feature>
<feature type="compositionally biased region" description="Polar residues" evidence="1">
    <location>
        <begin position="427"/>
        <end position="438"/>
    </location>
</feature>
<dbReference type="PANTHER" id="PTHR31315">
    <property type="entry name" value="PROTEIN SIP5"/>
    <property type="match status" value="1"/>
</dbReference>
<protein>
    <recommendedName>
        <fullName evidence="4">RING-type domain-containing protein</fullName>
    </recommendedName>
</protein>
<dbReference type="InterPro" id="IPR003903">
    <property type="entry name" value="UIM_dom"/>
</dbReference>
<feature type="compositionally biased region" description="Polar residues" evidence="1">
    <location>
        <begin position="316"/>
        <end position="332"/>
    </location>
</feature>
<evidence type="ECO:0008006" key="4">
    <source>
        <dbReference type="Google" id="ProtNLM"/>
    </source>
</evidence>
<feature type="region of interest" description="Disordered" evidence="1">
    <location>
        <begin position="313"/>
        <end position="365"/>
    </location>
</feature>
<dbReference type="Proteomes" id="UP000822688">
    <property type="component" value="Chromosome 1"/>
</dbReference>
<organism evidence="2 3">
    <name type="scientific">Ceratodon purpureus</name>
    <name type="common">Fire moss</name>
    <name type="synonym">Dicranum purpureum</name>
    <dbReference type="NCBI Taxonomy" id="3225"/>
    <lineage>
        <taxon>Eukaryota</taxon>
        <taxon>Viridiplantae</taxon>
        <taxon>Streptophyta</taxon>
        <taxon>Embryophyta</taxon>
        <taxon>Bryophyta</taxon>
        <taxon>Bryophytina</taxon>
        <taxon>Bryopsida</taxon>
        <taxon>Dicranidae</taxon>
        <taxon>Pseudoditrichales</taxon>
        <taxon>Ditrichaceae</taxon>
        <taxon>Ceratodon</taxon>
    </lineage>
</organism>
<feature type="region of interest" description="Disordered" evidence="1">
    <location>
        <begin position="384"/>
        <end position="535"/>
    </location>
</feature>
<dbReference type="PANTHER" id="PTHR31315:SF1">
    <property type="entry name" value="PROTEIN SIP5"/>
    <property type="match status" value="1"/>
</dbReference>
<dbReference type="GO" id="GO:0005737">
    <property type="term" value="C:cytoplasm"/>
    <property type="evidence" value="ECO:0007669"/>
    <property type="project" value="TreeGrafter"/>
</dbReference>
<evidence type="ECO:0000256" key="1">
    <source>
        <dbReference type="SAM" id="MobiDB-lite"/>
    </source>
</evidence>